<reference evidence="8" key="1">
    <citation type="journal article" date="2019" name="Int. J. Syst. Evol. Microbiol.">
        <title>The Global Catalogue of Microorganisms (GCM) 10K type strain sequencing project: providing services to taxonomists for standard genome sequencing and annotation.</title>
        <authorList>
            <consortium name="The Broad Institute Genomics Platform"/>
            <consortium name="The Broad Institute Genome Sequencing Center for Infectious Disease"/>
            <person name="Wu L."/>
            <person name="Ma J."/>
        </authorList>
    </citation>
    <scope>NUCLEOTIDE SEQUENCE [LARGE SCALE GENOMIC DNA]</scope>
    <source>
        <strain evidence="8">KCTC 32465</strain>
    </source>
</reference>
<dbReference type="PROSITE" id="PS00737">
    <property type="entry name" value="THIOLASE_2"/>
    <property type="match status" value="1"/>
</dbReference>
<dbReference type="Proteomes" id="UP000634455">
    <property type="component" value="Unassembled WGS sequence"/>
</dbReference>
<dbReference type="PIRSF" id="PIRSF000429">
    <property type="entry name" value="Ac-CoA_Ac_transf"/>
    <property type="match status" value="1"/>
</dbReference>
<sequence length="368" mass="37555">MSKHAYVIAARRSAVMAQNGAFADVALHDLCAPVISATLSDAKLDSAQVDELILSNALYGGGNPARMAAQAAGLPNRVAGLSIDRQCVGGLDAILLATQMIQSGSSHAVIAGGGESASMRPIRMTQGKNGAPPVSYDRPAFSPFANQDPDLHVAANALNIPRNAQDNWAIESHAKAIQHRADLRREIVPIAGAGETDGFTRVLSPALCQRAKPIISDITAANTAISADGAAFVLVVSEQMLKSLGNPPALRIVNGITLGGDSSQPALVPIGAIENCLNQTGMAVDSLTQCEIMEAYAAQAIACVNGAYLDADRVNIKGGALARGHPIGASGAILAVRLFHDLVQKNGGTGLAAIAAAGGLGTALILAS</sequence>
<evidence type="ECO:0000256" key="3">
    <source>
        <dbReference type="ARBA" id="ARBA00023315"/>
    </source>
</evidence>
<gene>
    <name evidence="7" type="ORF">GCM10008927_08800</name>
</gene>
<dbReference type="Gene3D" id="3.40.47.10">
    <property type="match status" value="2"/>
</dbReference>
<dbReference type="InterPro" id="IPR020613">
    <property type="entry name" value="Thiolase_CS"/>
</dbReference>
<dbReference type="SUPFAM" id="SSF53901">
    <property type="entry name" value="Thiolase-like"/>
    <property type="match status" value="1"/>
</dbReference>
<evidence type="ECO:0000313" key="8">
    <source>
        <dbReference type="Proteomes" id="UP000634455"/>
    </source>
</evidence>
<accession>A0ABQ3CX30</accession>
<keyword evidence="3 4" id="KW-0012">Acyltransferase</keyword>
<evidence type="ECO:0000259" key="5">
    <source>
        <dbReference type="Pfam" id="PF00108"/>
    </source>
</evidence>
<dbReference type="RefSeq" id="WP_189639322.1">
    <property type="nucleotide sequence ID" value="NZ_BMZF01000001.1"/>
</dbReference>
<evidence type="ECO:0000256" key="4">
    <source>
        <dbReference type="RuleBase" id="RU003557"/>
    </source>
</evidence>
<dbReference type="InterPro" id="IPR002155">
    <property type="entry name" value="Thiolase"/>
</dbReference>
<evidence type="ECO:0000256" key="1">
    <source>
        <dbReference type="ARBA" id="ARBA00010982"/>
    </source>
</evidence>
<dbReference type="Pfam" id="PF00108">
    <property type="entry name" value="Thiolase_N"/>
    <property type="match status" value="1"/>
</dbReference>
<evidence type="ECO:0000313" key="7">
    <source>
        <dbReference type="EMBL" id="GHA45915.1"/>
    </source>
</evidence>
<dbReference type="EMBL" id="BMZF01000001">
    <property type="protein sequence ID" value="GHA45915.1"/>
    <property type="molecule type" value="Genomic_DNA"/>
</dbReference>
<dbReference type="InterPro" id="IPR016039">
    <property type="entry name" value="Thiolase-like"/>
</dbReference>
<keyword evidence="8" id="KW-1185">Reference proteome</keyword>
<feature type="domain" description="Thiolase C-terminal" evidence="6">
    <location>
        <begin position="251"/>
        <end position="367"/>
    </location>
</feature>
<dbReference type="NCBIfam" id="TIGR01930">
    <property type="entry name" value="AcCoA-C-Actrans"/>
    <property type="match status" value="1"/>
</dbReference>
<comment type="caution">
    <text evidence="7">The sequence shown here is derived from an EMBL/GenBank/DDBJ whole genome shotgun (WGS) entry which is preliminary data.</text>
</comment>
<comment type="similarity">
    <text evidence="1 4">Belongs to the thiolase-like superfamily. Thiolase family.</text>
</comment>
<dbReference type="InterPro" id="IPR020617">
    <property type="entry name" value="Thiolase_C"/>
</dbReference>
<feature type="domain" description="Thiolase N-terminal" evidence="5">
    <location>
        <begin position="6"/>
        <end position="239"/>
    </location>
</feature>
<protein>
    <submittedName>
        <fullName evidence="7">Acetyl-CoA acetyltransferase</fullName>
    </submittedName>
</protein>
<dbReference type="PANTHER" id="PTHR18919:SF107">
    <property type="entry name" value="ACETYL-COA ACETYLTRANSFERASE, CYTOSOLIC"/>
    <property type="match status" value="1"/>
</dbReference>
<dbReference type="Pfam" id="PF02803">
    <property type="entry name" value="Thiolase_C"/>
    <property type="match status" value="1"/>
</dbReference>
<dbReference type="CDD" id="cd00751">
    <property type="entry name" value="thiolase"/>
    <property type="match status" value="1"/>
</dbReference>
<organism evidence="7 8">
    <name type="scientific">Paramylibacter ulvae</name>
    <dbReference type="NCBI Taxonomy" id="1651968"/>
    <lineage>
        <taxon>Bacteria</taxon>
        <taxon>Pseudomonadati</taxon>
        <taxon>Pseudomonadota</taxon>
        <taxon>Alphaproteobacteria</taxon>
        <taxon>Rhodobacterales</taxon>
        <taxon>Paracoccaceae</taxon>
        <taxon>Paramylibacter</taxon>
    </lineage>
</organism>
<keyword evidence="2 4" id="KW-0808">Transferase</keyword>
<name>A0ABQ3CX30_9RHOB</name>
<dbReference type="PANTHER" id="PTHR18919">
    <property type="entry name" value="ACETYL-COA C-ACYLTRANSFERASE"/>
    <property type="match status" value="1"/>
</dbReference>
<evidence type="ECO:0000256" key="2">
    <source>
        <dbReference type="ARBA" id="ARBA00022679"/>
    </source>
</evidence>
<proteinExistence type="inferred from homology"/>
<evidence type="ECO:0000259" key="6">
    <source>
        <dbReference type="Pfam" id="PF02803"/>
    </source>
</evidence>
<dbReference type="InterPro" id="IPR020616">
    <property type="entry name" value="Thiolase_N"/>
</dbReference>